<name>A0A7W2FP92_9VIBR</name>
<dbReference type="InterPro" id="IPR012902">
    <property type="entry name" value="N_methyl_site"/>
</dbReference>
<sequence>MKSRKAINNSKGFSLLEMTIVIAIVGILASAALPNYFDVKDSAKEAVILNAWQSLLATNSSTLGEALLEGKDVGRNKVDDIFLWNGNIVMNAPNLRRALSTNLEVLDISLFNLPINEDDSIQHGLYVMHSEDYSTYKNSGVIPKCFIIAVQRKSDEGKPYIEANTELC</sequence>
<dbReference type="InterPro" id="IPR045584">
    <property type="entry name" value="Pilin-like"/>
</dbReference>
<gene>
    <name evidence="2" type="ORF">H2O73_05170</name>
</gene>
<keyword evidence="1" id="KW-0812">Transmembrane</keyword>
<keyword evidence="1" id="KW-0472">Membrane</keyword>
<feature type="transmembrane region" description="Helical" evidence="1">
    <location>
        <begin position="12"/>
        <end position="33"/>
    </location>
</feature>
<dbReference type="Gene3D" id="3.30.700.10">
    <property type="entry name" value="Glycoprotein, Type 4 Pilin"/>
    <property type="match status" value="1"/>
</dbReference>
<proteinExistence type="predicted"/>
<dbReference type="EMBL" id="JACFYF010000002">
    <property type="protein sequence ID" value="MBA5761733.1"/>
    <property type="molecule type" value="Genomic_DNA"/>
</dbReference>
<keyword evidence="3" id="KW-1185">Reference proteome</keyword>
<dbReference type="NCBIfam" id="TIGR02532">
    <property type="entry name" value="IV_pilin_GFxxxE"/>
    <property type="match status" value="1"/>
</dbReference>
<comment type="caution">
    <text evidence="2">The sequence shown here is derived from an EMBL/GenBank/DDBJ whole genome shotgun (WGS) entry which is preliminary data.</text>
</comment>
<organism evidence="2 3">
    <name type="scientific">Vibrio marinisediminis</name>
    <dbReference type="NCBI Taxonomy" id="2758441"/>
    <lineage>
        <taxon>Bacteria</taxon>
        <taxon>Pseudomonadati</taxon>
        <taxon>Pseudomonadota</taxon>
        <taxon>Gammaproteobacteria</taxon>
        <taxon>Vibrionales</taxon>
        <taxon>Vibrionaceae</taxon>
        <taxon>Vibrio</taxon>
    </lineage>
</organism>
<protein>
    <submittedName>
        <fullName evidence="2">Type II secretion system protein</fullName>
    </submittedName>
</protein>
<accession>A0A7W2FP92</accession>
<dbReference type="PROSITE" id="PS00409">
    <property type="entry name" value="PROKAR_NTER_METHYL"/>
    <property type="match status" value="1"/>
</dbReference>
<dbReference type="Pfam" id="PF07963">
    <property type="entry name" value="N_methyl"/>
    <property type="match status" value="1"/>
</dbReference>
<dbReference type="AlphaFoldDB" id="A0A7W2FP92"/>
<evidence type="ECO:0000313" key="3">
    <source>
        <dbReference type="Proteomes" id="UP000571701"/>
    </source>
</evidence>
<evidence type="ECO:0000256" key="1">
    <source>
        <dbReference type="SAM" id="Phobius"/>
    </source>
</evidence>
<keyword evidence="1" id="KW-1133">Transmembrane helix</keyword>
<dbReference type="Proteomes" id="UP000571701">
    <property type="component" value="Unassembled WGS sequence"/>
</dbReference>
<evidence type="ECO:0000313" key="2">
    <source>
        <dbReference type="EMBL" id="MBA5761733.1"/>
    </source>
</evidence>
<reference evidence="2 3" key="1">
    <citation type="submission" date="2020-07" db="EMBL/GenBank/DDBJ databases">
        <title>Vibrio marinisediminis sp. nov., isolated from marine sediment.</title>
        <authorList>
            <person name="Ji X."/>
        </authorList>
    </citation>
    <scope>NUCLEOTIDE SEQUENCE [LARGE SCALE GENOMIC DNA]</scope>
    <source>
        <strain evidence="2 3">404</strain>
    </source>
</reference>
<dbReference type="SUPFAM" id="SSF54523">
    <property type="entry name" value="Pili subunits"/>
    <property type="match status" value="1"/>
</dbReference>